<keyword evidence="7" id="KW-1185">Reference proteome</keyword>
<feature type="compositionally biased region" description="Acidic residues" evidence="2">
    <location>
        <begin position="50"/>
        <end position="62"/>
    </location>
</feature>
<proteinExistence type="predicted"/>
<feature type="domain" description="Rad26-like C-terminal" evidence="4">
    <location>
        <begin position="843"/>
        <end position="906"/>
    </location>
</feature>
<gene>
    <name evidence="6" type="ORF">DHEL01_v207642</name>
</gene>
<feature type="compositionally biased region" description="Polar residues" evidence="2">
    <location>
        <begin position="104"/>
        <end position="119"/>
    </location>
</feature>
<feature type="compositionally biased region" description="Polar residues" evidence="2">
    <location>
        <begin position="194"/>
        <end position="210"/>
    </location>
</feature>
<evidence type="ECO:0000256" key="2">
    <source>
        <dbReference type="SAM" id="MobiDB-lite"/>
    </source>
</evidence>
<keyword evidence="1" id="KW-0175">Coiled coil</keyword>
<reference evidence="6" key="1">
    <citation type="submission" date="2017-09" db="EMBL/GenBank/DDBJ databases">
        <title>Polyketide synthases of a Diaporthe helianthi virulent isolate.</title>
        <authorList>
            <person name="Baroncelli R."/>
        </authorList>
    </citation>
    <scope>NUCLEOTIDE SEQUENCE [LARGE SCALE GENOMIC DNA]</scope>
    <source>
        <strain evidence="6">7/96</strain>
    </source>
</reference>
<dbReference type="InParanoid" id="A0A2P5HUN2"/>
<organism evidence="6 7">
    <name type="scientific">Diaporthe helianthi</name>
    <dbReference type="NCBI Taxonomy" id="158607"/>
    <lineage>
        <taxon>Eukaryota</taxon>
        <taxon>Fungi</taxon>
        <taxon>Dikarya</taxon>
        <taxon>Ascomycota</taxon>
        <taxon>Pezizomycotina</taxon>
        <taxon>Sordariomycetes</taxon>
        <taxon>Sordariomycetidae</taxon>
        <taxon>Diaporthales</taxon>
        <taxon>Diaporthaceae</taxon>
        <taxon>Diaporthe</taxon>
    </lineage>
</organism>
<feature type="region of interest" description="Disordered" evidence="2">
    <location>
        <begin position="30"/>
        <end position="210"/>
    </location>
</feature>
<evidence type="ECO:0000313" key="6">
    <source>
        <dbReference type="EMBL" id="POS73962.1"/>
    </source>
</evidence>
<feature type="region of interest" description="Disordered" evidence="2">
    <location>
        <begin position="752"/>
        <end position="814"/>
    </location>
</feature>
<feature type="compositionally biased region" description="Pro residues" evidence="2">
    <location>
        <begin position="131"/>
        <end position="149"/>
    </location>
</feature>
<feature type="compositionally biased region" description="Pro residues" evidence="2">
    <location>
        <begin position="169"/>
        <end position="190"/>
    </location>
</feature>
<feature type="region of interest" description="Disordered" evidence="2">
    <location>
        <begin position="293"/>
        <end position="375"/>
    </location>
</feature>
<sequence length="908" mass="99088">MDGEMDDFSDDGFDDLNVTALQELENNAIQMTQAQQLGPTQPLLVKDDDYGLEDDDLDDTVVIDEAAQLPVRPSVERERHSPAQAPSLVQDSSALQPARLIQQPRWQQPATGPVPSQYQPARLSASSSSRPVPPRPMMPHHMGPPPPAPSTANRLAPRPTHTQYTGTHQPPPPPAPAPTPHPHPPPPSRPTYPQDQASQQPPTAIQQNRDAQFAALQARVRALENDLHSARGEASIVRSKYERSVATHEAEVSRLKKQNAEALAKQERLVEAAVHAEKAAATELQFTRQDLRDELQKSKKGRKESTEAIFSTPRKSKANSSKNIADGFDDVEILPSPSKAQGGLKGKGKGAILAPGERTPSRAKRKRPAVDSPVTALEVEDDSVMADADADAAPAPAPAPAPASATQYEAPGSSLRPSALPYDLLRLVLDHGAIHGQPLTFDLLARYSFPSDSEQSFAGIIFQRLPSLGDAHDPVRLLIDFCEMIIDLWNQCIQEKYYEPIYELVALITFILQLNTISVAPYVTSTLVPLAQTTIFLLAVPRFESQDGALASNPDETIQHLVLNIDTEGTLQLMYLAALGCTDSYLLDPQHPLDLGPDRDSPQRLYWKLMRIDFVLLMLSPKQPRDDFLGMLSLLCTSCLADSIGPITSEPDRDPVFVAQALIERVSKIMHEPRSWAAPGELSGSFGHRQCVVRLAALRTLMAFAQSGLGARQLGLSDVAIPRLVNVLCGVIDALYDMDVPVELIYPVFDQDEDDNDKEHEKAQQEKPPADSEMMEGVDEGTADRPIALDEDDTEPEPSSTPNQSSQTPLDPSPTPLLYKIASSVILLLHTLVTDPATSAHTDMRAKLSTSHGAPQKYLLTLSRLNYAEEDLVLEAGIDQGTLDRANELLDLAITPEEAEGVRQVFGA</sequence>
<dbReference type="OrthoDB" id="5245063at2759"/>
<dbReference type="InterPro" id="IPR048380">
    <property type="entry name" value="Rad26-like_N"/>
</dbReference>
<evidence type="ECO:0000259" key="5">
    <source>
        <dbReference type="Pfam" id="PF21048"/>
    </source>
</evidence>
<feature type="region of interest" description="Disordered" evidence="2">
    <location>
        <begin position="390"/>
        <end position="412"/>
    </location>
</feature>
<feature type="compositionally biased region" description="Low complexity" evidence="2">
    <location>
        <begin position="159"/>
        <end position="168"/>
    </location>
</feature>
<feature type="coiled-coil region" evidence="1">
    <location>
        <begin position="213"/>
        <end position="272"/>
    </location>
</feature>
<name>A0A2P5HUN2_DIAHE</name>
<feature type="compositionally biased region" description="Polar residues" evidence="2">
    <location>
        <begin position="30"/>
        <end position="39"/>
    </location>
</feature>
<protein>
    <submittedName>
        <fullName evidence="6">DNA repair protein Rad26</fullName>
    </submittedName>
</protein>
<feature type="domain" description="Rad26-like helical repeats" evidence="3">
    <location>
        <begin position="530"/>
        <end position="755"/>
    </location>
</feature>
<dbReference type="Pfam" id="PF21046">
    <property type="entry name" value="Rad26-like_C"/>
    <property type="match status" value="1"/>
</dbReference>
<dbReference type="Pfam" id="PF21048">
    <property type="entry name" value="Rad26-like_N"/>
    <property type="match status" value="1"/>
</dbReference>
<dbReference type="STRING" id="158607.A0A2P5HUN2"/>
<comment type="caution">
    <text evidence="6">The sequence shown here is derived from an EMBL/GenBank/DDBJ whole genome shotgun (WGS) entry which is preliminary data.</text>
</comment>
<evidence type="ECO:0000259" key="4">
    <source>
        <dbReference type="Pfam" id="PF21046"/>
    </source>
</evidence>
<accession>A0A2P5HUN2</accession>
<dbReference type="AlphaFoldDB" id="A0A2P5HUN2"/>
<feature type="compositionally biased region" description="Low complexity" evidence="2">
    <location>
        <begin position="797"/>
        <end position="809"/>
    </location>
</feature>
<feature type="compositionally biased region" description="Low complexity" evidence="2">
    <location>
        <begin position="120"/>
        <end position="130"/>
    </location>
</feature>
<dbReference type="Pfam" id="PF12331">
    <property type="entry name" value="Rad26-like_helical_rpts"/>
    <property type="match status" value="1"/>
</dbReference>
<dbReference type="InterPro" id="IPR022093">
    <property type="entry name" value="Rad26-like_helical"/>
</dbReference>
<evidence type="ECO:0000259" key="3">
    <source>
        <dbReference type="Pfam" id="PF12331"/>
    </source>
</evidence>
<dbReference type="InterPro" id="IPR048379">
    <property type="entry name" value="Rad26-like_C"/>
</dbReference>
<evidence type="ECO:0000313" key="7">
    <source>
        <dbReference type="Proteomes" id="UP000094444"/>
    </source>
</evidence>
<feature type="compositionally biased region" description="Basic and acidic residues" evidence="2">
    <location>
        <begin position="757"/>
        <end position="770"/>
    </location>
</feature>
<dbReference type="Proteomes" id="UP000094444">
    <property type="component" value="Unassembled WGS sequence"/>
</dbReference>
<feature type="domain" description="Rad26-like N-terminal" evidence="5">
    <location>
        <begin position="424"/>
        <end position="472"/>
    </location>
</feature>
<dbReference type="EMBL" id="MAVT02000704">
    <property type="protein sequence ID" value="POS73962.1"/>
    <property type="molecule type" value="Genomic_DNA"/>
</dbReference>
<evidence type="ECO:0000256" key="1">
    <source>
        <dbReference type="SAM" id="Coils"/>
    </source>
</evidence>